<keyword evidence="2" id="KW-1185">Reference proteome</keyword>
<dbReference type="Proteomes" id="UP001148299">
    <property type="component" value="Unassembled WGS sequence"/>
</dbReference>
<sequence length="499" mass="56969">MTDDDGWAKLYKPHDYRLWIRVPLCWDVIEKDIIGFRQDARGRKLICFSHPTDEEEVWNRVKDSYPFRPYMFRFGGNLVHKKCIENVQGGPSSSFALLLNLVGATFFAPPRSHSDVTRDPILPRGFTPTPDPQVTQSPNGVPFEKLLRNLPNEIWDTIEGYGIGRLVFVMKLSLQIRDLPPIPPEDRKQAFSVENVWLTGDFMRISVIELGGRYYIADISDSRAADDQATCRERLSRLSHFKITSYDFPLTKRNYLAVKSDGIGVVDIAIQRRSSGPEWLLNTSTSPFLAELSEARDVDIRRLRLIVDTLKCRAVVSQSRKGAEPFFSGARPPSDAWVDSSFLARSWLTRSDTRAADTMAYFTKATYIPFSGLAGKKISLCVFNRLKFVGFDIFHPPMPYPCCKQIEVHFDRTPDRVKIITYDSVSTEFKFPQFYVNHEWLPPLPEAFEGLAHELLNETIVENVLGLWLGETFECTPLHLGVVVSRREDLKNTVVHDVA</sequence>
<name>A0A9W9QXS7_PENBR</name>
<evidence type="ECO:0000313" key="2">
    <source>
        <dbReference type="Proteomes" id="UP001148299"/>
    </source>
</evidence>
<comment type="caution">
    <text evidence="1">The sequence shown here is derived from an EMBL/GenBank/DDBJ whole genome shotgun (WGS) entry which is preliminary data.</text>
</comment>
<reference evidence="1" key="1">
    <citation type="submission" date="2022-12" db="EMBL/GenBank/DDBJ databases">
        <authorList>
            <person name="Petersen C."/>
        </authorList>
    </citation>
    <scope>NUCLEOTIDE SEQUENCE</scope>
    <source>
        <strain evidence="1">IBT 35675</strain>
    </source>
</reference>
<gene>
    <name evidence="1" type="ORF">N7541_007783</name>
</gene>
<reference evidence="1" key="2">
    <citation type="journal article" date="2023" name="IMA Fungus">
        <title>Comparative genomic study of the Penicillium genus elucidates a diverse pangenome and 15 lateral gene transfer events.</title>
        <authorList>
            <person name="Petersen C."/>
            <person name="Sorensen T."/>
            <person name="Nielsen M.R."/>
            <person name="Sondergaard T.E."/>
            <person name="Sorensen J.L."/>
            <person name="Fitzpatrick D.A."/>
            <person name="Frisvad J.C."/>
            <person name="Nielsen K.L."/>
        </authorList>
    </citation>
    <scope>NUCLEOTIDE SEQUENCE</scope>
    <source>
        <strain evidence="1">IBT 35675</strain>
    </source>
</reference>
<dbReference type="AlphaFoldDB" id="A0A9W9QXS7"/>
<dbReference type="EMBL" id="JAPZBR010000006">
    <property type="protein sequence ID" value="KAJ5350056.1"/>
    <property type="molecule type" value="Genomic_DNA"/>
</dbReference>
<evidence type="ECO:0000313" key="1">
    <source>
        <dbReference type="EMBL" id="KAJ5350056.1"/>
    </source>
</evidence>
<protein>
    <submittedName>
        <fullName evidence="1">Uncharacterized protein</fullName>
    </submittedName>
</protein>
<accession>A0A9W9QXS7</accession>
<proteinExistence type="predicted"/>
<organism evidence="1 2">
    <name type="scientific">Penicillium brevicompactum</name>
    <dbReference type="NCBI Taxonomy" id="5074"/>
    <lineage>
        <taxon>Eukaryota</taxon>
        <taxon>Fungi</taxon>
        <taxon>Dikarya</taxon>
        <taxon>Ascomycota</taxon>
        <taxon>Pezizomycotina</taxon>
        <taxon>Eurotiomycetes</taxon>
        <taxon>Eurotiomycetidae</taxon>
        <taxon>Eurotiales</taxon>
        <taxon>Aspergillaceae</taxon>
        <taxon>Penicillium</taxon>
    </lineage>
</organism>